<organism evidence="2">
    <name type="scientific">Blastocystis hominis</name>
    <dbReference type="NCBI Taxonomy" id="12968"/>
    <lineage>
        <taxon>Eukaryota</taxon>
        <taxon>Sar</taxon>
        <taxon>Stramenopiles</taxon>
        <taxon>Bigyra</taxon>
        <taxon>Opalozoa</taxon>
        <taxon>Opalinata</taxon>
        <taxon>Blastocystidae</taxon>
        <taxon>Blastocystis</taxon>
    </lineage>
</organism>
<accession>D8LWM5</accession>
<sequence length="173" mass="19732">MCSYSFIRRLSPVEKSHRPSLPFPNHVPKRPSPHIPRLSPLEAALPPRRLLRFHSFLGYRRAQHGVREPRGPSPQSVQALLRLPSLLRDPKTFRTPLRASPIALSLHEHASQLLHRSHLPGGSPHARPLLSLFLRLCRQPARQRRNSFPPQNDPRSRGPTSDSEPNQREAGRE</sequence>
<feature type="region of interest" description="Disordered" evidence="1">
    <location>
        <begin position="142"/>
        <end position="173"/>
    </location>
</feature>
<dbReference type="RefSeq" id="XP_012894262.1">
    <property type="nucleotide sequence ID" value="XM_013038808.1"/>
</dbReference>
<dbReference type="Proteomes" id="UP000008312">
    <property type="component" value="Unassembled WGS sequence"/>
</dbReference>
<evidence type="ECO:0000313" key="2">
    <source>
        <dbReference type="EMBL" id="CBK20214.2"/>
    </source>
</evidence>
<keyword evidence="3" id="KW-1185">Reference proteome</keyword>
<evidence type="ECO:0000313" key="3">
    <source>
        <dbReference type="Proteomes" id="UP000008312"/>
    </source>
</evidence>
<name>D8LWM5_BLAHO</name>
<gene>
    <name evidence="2" type="ORF">GSBLH_T00000581001</name>
</gene>
<dbReference type="GeneID" id="24917886"/>
<reference evidence="2" key="1">
    <citation type="submission" date="2010-02" db="EMBL/GenBank/DDBJ databases">
        <title>Sequencing and annotation of the Blastocystis hominis genome.</title>
        <authorList>
            <person name="Wincker P."/>
        </authorList>
    </citation>
    <scope>NUCLEOTIDE SEQUENCE</scope>
    <source>
        <strain evidence="2">Singapore isolate B</strain>
    </source>
</reference>
<dbReference type="EMBL" id="FN668638">
    <property type="protein sequence ID" value="CBK20214.2"/>
    <property type="molecule type" value="Genomic_DNA"/>
</dbReference>
<dbReference type="AlphaFoldDB" id="D8LWM5"/>
<proteinExistence type="predicted"/>
<protein>
    <submittedName>
        <fullName evidence="2">Uncharacterized protein</fullName>
    </submittedName>
</protein>
<evidence type="ECO:0000256" key="1">
    <source>
        <dbReference type="SAM" id="MobiDB-lite"/>
    </source>
</evidence>
<dbReference type="InParanoid" id="D8LWM5"/>